<evidence type="ECO:0000256" key="12">
    <source>
        <dbReference type="SAM" id="MobiDB-lite"/>
    </source>
</evidence>
<dbReference type="InterPro" id="IPR005594">
    <property type="entry name" value="YadA_C"/>
</dbReference>
<feature type="region of interest" description="Disordered" evidence="12">
    <location>
        <begin position="498"/>
        <end position="529"/>
    </location>
</feature>
<keyword evidence="10" id="KW-0998">Cell outer membrane</keyword>
<dbReference type="CDD" id="cd12820">
    <property type="entry name" value="LbR_YadA-like"/>
    <property type="match status" value="2"/>
</dbReference>
<evidence type="ECO:0000256" key="1">
    <source>
        <dbReference type="ARBA" id="ARBA00004241"/>
    </source>
</evidence>
<feature type="domain" description="Trimeric autotransporter adhesin YadA-like head" evidence="14">
    <location>
        <begin position="1225"/>
        <end position="1246"/>
    </location>
</feature>
<dbReference type="Pfam" id="PF03895">
    <property type="entry name" value="YadA_anchor"/>
    <property type="match status" value="1"/>
</dbReference>
<dbReference type="Pfam" id="PF05658">
    <property type="entry name" value="YadA_head"/>
    <property type="match status" value="11"/>
</dbReference>
<feature type="compositionally biased region" description="Basic and acidic residues" evidence="12">
    <location>
        <begin position="512"/>
        <end position="526"/>
    </location>
</feature>
<comment type="similarity">
    <text evidence="3">Belongs to the autotransporter-2 (AT-2) (TC 1.B.40) family.</text>
</comment>
<evidence type="ECO:0000256" key="6">
    <source>
        <dbReference type="ARBA" id="ARBA00022692"/>
    </source>
</evidence>
<feature type="domain" description="Trimeric autotransporter adhesin YadA-like head" evidence="14">
    <location>
        <begin position="1978"/>
        <end position="2003"/>
    </location>
</feature>
<name>A0A9Q7E734_HISSO</name>
<evidence type="ECO:0000259" key="14">
    <source>
        <dbReference type="Pfam" id="PF05658"/>
    </source>
</evidence>
<feature type="domain" description="Trimeric autotransporter adhesin YadA-like head" evidence="14">
    <location>
        <begin position="1205"/>
        <end position="1219"/>
    </location>
</feature>
<feature type="coiled-coil region" evidence="11">
    <location>
        <begin position="2860"/>
        <end position="2901"/>
    </location>
</feature>
<dbReference type="RefSeq" id="WP_075319823.1">
    <property type="nucleotide sequence ID" value="NZ_CP018802.1"/>
</dbReference>
<dbReference type="SUPFAM" id="SSF101967">
    <property type="entry name" value="Adhesin YadA, collagen-binding domain"/>
    <property type="match status" value="6"/>
</dbReference>
<feature type="compositionally biased region" description="Basic and acidic residues" evidence="12">
    <location>
        <begin position="2625"/>
        <end position="2636"/>
    </location>
</feature>
<keyword evidence="8" id="KW-0653">Protein transport</keyword>
<feature type="compositionally biased region" description="Gly residues" evidence="12">
    <location>
        <begin position="2490"/>
        <end position="2499"/>
    </location>
</feature>
<feature type="domain" description="Trimeric autotransporter adhesin YadA-like stalk" evidence="15">
    <location>
        <begin position="1161"/>
        <end position="1183"/>
    </location>
</feature>
<feature type="domain" description="Trimeric autotransporter adhesin YadA-like stalk" evidence="15">
    <location>
        <begin position="1471"/>
        <end position="1498"/>
    </location>
</feature>
<gene>
    <name evidence="16" type="ORF">JFL49_08090</name>
</gene>
<accession>A0A9Q7E734</accession>
<feature type="coiled-coil region" evidence="11">
    <location>
        <begin position="731"/>
        <end position="758"/>
    </location>
</feature>
<keyword evidence="17" id="KW-1185">Reference proteome</keyword>
<dbReference type="InterPro" id="IPR008635">
    <property type="entry name" value="Coiled_stalk_dom"/>
</dbReference>
<feature type="domain" description="Trimeric autotransporter adhesin YadA-like head" evidence="14">
    <location>
        <begin position="176"/>
        <end position="199"/>
    </location>
</feature>
<evidence type="ECO:0000313" key="16">
    <source>
        <dbReference type="EMBL" id="QQF82011.1"/>
    </source>
</evidence>
<feature type="region of interest" description="Disordered" evidence="12">
    <location>
        <begin position="2599"/>
        <end position="2646"/>
    </location>
</feature>
<dbReference type="GO" id="GO:0009279">
    <property type="term" value="C:cell outer membrane"/>
    <property type="evidence" value="ECO:0007669"/>
    <property type="project" value="UniProtKB-SubCell"/>
</dbReference>
<evidence type="ECO:0000313" key="17">
    <source>
        <dbReference type="Proteomes" id="UP000595373"/>
    </source>
</evidence>
<feature type="domain" description="Trimeric autotransporter adhesin YadA-like head" evidence="14">
    <location>
        <begin position="380"/>
        <end position="404"/>
    </location>
</feature>
<evidence type="ECO:0000256" key="3">
    <source>
        <dbReference type="ARBA" id="ARBA00005848"/>
    </source>
</evidence>
<keyword evidence="11" id="KW-0175">Coiled coil</keyword>
<organism evidence="16 17">
    <name type="scientific">Histophilus somni</name>
    <name type="common">Haemophilus somnus</name>
    <dbReference type="NCBI Taxonomy" id="731"/>
    <lineage>
        <taxon>Bacteria</taxon>
        <taxon>Pseudomonadati</taxon>
        <taxon>Pseudomonadota</taxon>
        <taxon>Gammaproteobacteria</taxon>
        <taxon>Pasteurellales</taxon>
        <taxon>Pasteurellaceae</taxon>
        <taxon>Histophilus</taxon>
    </lineage>
</organism>
<keyword evidence="6" id="KW-0812">Transmembrane</keyword>
<feature type="domain" description="Trimeric autotransporter adhesin YadA-like head" evidence="14">
    <location>
        <begin position="819"/>
        <end position="847"/>
    </location>
</feature>
<evidence type="ECO:0000256" key="5">
    <source>
        <dbReference type="ARBA" id="ARBA00022452"/>
    </source>
</evidence>
<evidence type="ECO:0000256" key="11">
    <source>
        <dbReference type="SAM" id="Coils"/>
    </source>
</evidence>
<dbReference type="Gene3D" id="2.150.10.10">
    <property type="entry name" value="Serralysin-like metalloprotease, C-terminal"/>
    <property type="match status" value="7"/>
</dbReference>
<keyword evidence="4" id="KW-0813">Transport</keyword>
<feature type="domain" description="Trimeric autotransporter adhesin YadA-like C-terminal membrane anchor" evidence="13">
    <location>
        <begin position="3144"/>
        <end position="3201"/>
    </location>
</feature>
<evidence type="ECO:0000259" key="13">
    <source>
        <dbReference type="Pfam" id="PF03895"/>
    </source>
</evidence>
<reference evidence="16 17" key="1">
    <citation type="submission" date="2020-12" db="EMBL/GenBank/DDBJ databases">
        <title>ASc-MMNZ-VFA-070.</title>
        <authorList>
            <person name="Schryvers A."/>
            <person name="Mostafa Nazari M."/>
            <person name="Farshchi Andisi V."/>
            <person name="Timsit E."/>
            <person name="Walter Morck D."/>
        </authorList>
    </citation>
    <scope>NUCLEOTIDE SEQUENCE [LARGE SCALE GENOMIC DNA]</scope>
    <source>
        <strain evidence="16 17">ASc-MMNZ-VFA-070</strain>
    </source>
</reference>
<protein>
    <submittedName>
        <fullName evidence="16">YadA-like family protein</fullName>
    </submittedName>
</protein>
<feature type="domain" description="Trimeric autotransporter adhesin YadA-like head" evidence="14">
    <location>
        <begin position="350"/>
        <end position="376"/>
    </location>
</feature>
<keyword evidence="9" id="KW-0472">Membrane</keyword>
<feature type="compositionally biased region" description="Low complexity" evidence="12">
    <location>
        <begin position="2478"/>
        <end position="2489"/>
    </location>
</feature>
<feature type="region of interest" description="Disordered" evidence="12">
    <location>
        <begin position="2448"/>
        <end position="2572"/>
    </location>
</feature>
<dbReference type="EMBL" id="CP066558">
    <property type="protein sequence ID" value="QQF82011.1"/>
    <property type="molecule type" value="Genomic_DNA"/>
</dbReference>
<keyword evidence="7" id="KW-0732">Signal</keyword>
<dbReference type="GO" id="GO:0009986">
    <property type="term" value="C:cell surface"/>
    <property type="evidence" value="ECO:0007669"/>
    <property type="project" value="UniProtKB-SubCell"/>
</dbReference>
<dbReference type="InterPro" id="IPR045584">
    <property type="entry name" value="Pilin-like"/>
</dbReference>
<dbReference type="Gene3D" id="3.30.1300.30">
    <property type="entry name" value="GSPII I/J protein-like"/>
    <property type="match status" value="1"/>
</dbReference>
<dbReference type="SUPFAM" id="SSF54523">
    <property type="entry name" value="Pili subunits"/>
    <property type="match status" value="1"/>
</dbReference>
<feature type="domain" description="Trimeric autotransporter adhesin YadA-like head" evidence="14">
    <location>
        <begin position="2006"/>
        <end position="2031"/>
    </location>
</feature>
<keyword evidence="5" id="KW-1134">Transmembrane beta strand</keyword>
<proteinExistence type="inferred from homology"/>
<feature type="compositionally biased region" description="Low complexity" evidence="12">
    <location>
        <begin position="2500"/>
        <end position="2541"/>
    </location>
</feature>
<evidence type="ECO:0000256" key="9">
    <source>
        <dbReference type="ARBA" id="ARBA00023136"/>
    </source>
</evidence>
<sequence>MNKIFKTKYDVTTGQTKVVSELANNRQVASRVEGASGRQPKCGVFLGMFKILPLALLMSELLSSVAYGVNVWIDVNPNREPGGDNKPSSVWYERSNVNNTNEVVLLADGANKTGANTRLTNKDFKKTVVIGSRAVGGGNDATAIGYRAIVGKNLDSTNITDSHQGTAVGYRAFSYGNESVSLGNDTVARGSNSIAIGSDNISGENAKPLPKEIFTIFLDNAANFNYTGEYAAVDYNKLFEGTDVIEKNTNKNKYVNGDGNLVSDDGFTIGWNGRYYIRKTKSNHKDYYVLIGDQYYEKLSNGNLNPIEKPKNIEQMDDYKRMEKYNGYLEKAYEKYLADTDRNKKTHTWARGNNSIAIGGRSVAYGNYSTALGTYAIAYKDYSAAIGTNTIAFGRNSLVFGNDSYVYADRSVGVGTNVQAVNAGSMVYGSDSYSGGSGSLAMGNYALANIAMDENFTGKGLKSSKLLFTDNANKDEYKDDKYFFDKFYELGNTKDIQHNRTSIKPKTTKQRGTGEEKAEQSKDNKGKHNQGAIAIGSYTVALGDNALSIGRYAYAKEDSTVAIGRFAFAKEANAFALGSFTRALEKSSIALGNEATATLENSVALGYKSKTDYEHSKSDPYTPEGAIIIPTSANVGVISVGYNGYERRMVNVAAGSQDTDAVNVAQLKALETRIDLNNKQNNLTPYFGVEQKSGDSAKIAQGQEAKQNYERYVKLAGEYAKLLNRKVNGKETFKQEALDKVKKELDALEKSNPQIATKASTIKKIVEDLGKETVSDSNKLLTKLKEITQAVETDMAKKDQVANLSEQEIEESNYKGSLAKGKDSIAIGYKASVAEVAEDSVAIGKGSKVTAKQEAKNKAEINGVEFTFKGGVSPDNKEESKKTIFSVGDTNQERIIKNVAAGDVSENSTDAINGSQLYAVTKVFSDLAKDVIGVEVDNKQFKKSSFTAVEYISTPTSKKGVPDNFKDALDETIKAINQGYKFSDGTTNNNGTSKYYLGSTLEIKAGDIGNTHKDQNLKVQLDKSSNEKAIFKIGMTDSPSFKKVTITNAPKTDNEAVNKKYVDDKFKNVATSFKVTADSGEYAVKDALNIKGKEENSHKNITTTAKNGTKKELEISLNSTLKGITSIGKDENNQITFNGGTKIKAGGAVLSLSKTSDDKVKISGVADGVAENDVVNFKQLEASKLHFLSVQGTDKRADNYNNNGAKGTNSVAIGVGASTKSGASGSIAIGHDAKSSAENAVVIGNNVSVDVHSSFVLGSNNKVQQSFKKINGAVVVIGSGTELIESKSSIAIGAVKVGVDGTKIENAAWTASIGNKNKIKNGTDIVALGNNIKALDNTNEVDKSGTKIANNHLILIGNGATAETAQNSVLVGARSKAETGAKSAVIIGHSAKAETNAVGAVAIGQGATVKTAAGDSIALGQGSEATEKKEAFESTELTVGQNSLKISWNNAGTGKNKSVVSVGKVGAERLITNVAAGKVDRNSTDAINGGQLFSVIETFGKLGVEVLGAEVDNGTKEFKKSSFDKVNYHGQAKKTTDTFRDAINESITAINKGFKFGDGTNQEQLYLGSTIIIQEGDVETDYKGTNLKTKYEKDADGKVTLKIGMTESPTFKKVTITDEPTGDDDAVNKKYLDGKIQTVNATVDKGLSFQGNDGQSVTKKFGDTLKIVGEPNGTNTGILTTAPGNITVKKKTNSDDTLEIGLSKDLTGIESISNGNTQITLKDNKIELTPDTGAKLTLEKSGTDKVKISGLGDGKIAQDSNDAITGKQLEDLAGKLGVAVNNEKTGFTQPEFTKIKAGADPNKKQTTFKGAIDDLITAVNKGISFKGNDNASGTATMQLGGTLAFDSSGSANKKDITAKVTDEGNGNGNAKITLELNKANTVDENDERVVTSKAVADKLKNYTTTTALQSGFLKVDGTNIGDAEGKKTFGKNVGISEIKLGANDKRDTELVQAKALISYLKGTGDKSVKVSDNPETKADGEGSIAIGDKAVAENEGAIAIGYDTSAKNRRSVAIGREAQVLGEHATAIGYKNNVSGNDSGAFGKDNEIIGKHSYAVGAYNKIEGDHVYALGSNITITKDITNAVILGNKSTGVSNAVSVGGAGKDEQRRIVYVATPTDKYDAVNKKYVDDLTLSYKTNSDDKTKQSINLKTGALDFKKSENISVSVEADGKITHTLNNNLQEITSIKGGKDESGAKITLETAKKEISFNDSKLTNLADGEIGDSSKEAVTGKQLADLAKQLGIAVDTSDKTKFTAPTFDNFKLKDINGTDGTAPKNIVEGLKNAVSKLNEGLKFSADMPSAVANGTQNTPHYLGSTLSIVRLDMNQAGSSATPAPAGTSSQPNIAEFKGDNLITQYTREANGNAKIEIGFKNAPTFSKVMLAEEQTYNGVNGNSGSTDWKKELITKGYLEQALDKFKFKVENGSGKPIEIGRNDTLKFTSGQNIKVDLAKNGTTPSSTGSTSPSASASAPAPTPAAPAPASSAAPSSSSGGAGSNGGGSNSMASSGGSNGAGMATTKPTSTPTTTPTTTTPTTAVVTIGTTEELKNITSISSKPKAGSAGGSGTGSSAVGNQDEVTKLTLDAEKGATFQVGNQGTEVNINKDGISLTPQSKDGKATLNKDGLTVGDKEAANGDKTHTVYGKNGLTVKGKDGSKEVVSLKVADGENSQGNNGGNGQSATLAFAKIGNGSGAGTGADAKGTGTGKITGLADIKPDETDGSLAANKNYVDKKVSDLNNNRPFDFYLGNDKVVKDKDGNFKKLKDGKPDQALTEEEKKQVVIKAEPTTAPIGISNVASGLGITTPTDEQKEKLNQLAEKVSEKVTALGKKTKDFSEKAEKFADLELMVDSLKQTVDTMPDGKAKEKMREDLKKYQEQLSAAQEAKKNAKEAVESARNELIEANGDYNAFSEAIAKVEELVEPDSQAELSNVATIADVQAVAKSGLKFKGNDGVEVRKQLSETLEIKGEGEFNSATTAAGNIKVDASETGLDVKLSDQLKNMTSFETREVNGRKSTLNSNGLKVVDQDSEAVVTAQGTRIMGKGNHAGQSASYTLDGIKLQGKAAEPSLMATHAGLMVSGNNGNIVINGNRGEILIPDVKPDASGFVAVNKNYVDGQNNALRTQIHHADRRLRAGIAGANAAAALASVSMPGKSMVAIAAAGHDGESALAIGYSRISDNGKVMLKLQGNSNSQGKVSGAVSIGYQW</sequence>
<dbReference type="InterPro" id="IPR008640">
    <property type="entry name" value="Adhesin_Head_dom"/>
</dbReference>
<feature type="domain" description="Trimeric autotransporter adhesin YadA-like stalk" evidence="15">
    <location>
        <begin position="1747"/>
        <end position="1786"/>
    </location>
</feature>
<evidence type="ECO:0000256" key="4">
    <source>
        <dbReference type="ARBA" id="ARBA00022448"/>
    </source>
</evidence>
<feature type="domain" description="Trimeric autotransporter adhesin YadA-like head" evidence="14">
    <location>
        <begin position="557"/>
        <end position="580"/>
    </location>
</feature>
<dbReference type="Proteomes" id="UP000595373">
    <property type="component" value="Chromosome"/>
</dbReference>
<evidence type="ECO:0000256" key="10">
    <source>
        <dbReference type="ARBA" id="ARBA00023237"/>
    </source>
</evidence>
<evidence type="ECO:0000259" key="15">
    <source>
        <dbReference type="Pfam" id="PF05662"/>
    </source>
</evidence>
<dbReference type="InterPro" id="IPR011049">
    <property type="entry name" value="Serralysin-like_metalloprot_C"/>
</dbReference>
<evidence type="ECO:0000256" key="8">
    <source>
        <dbReference type="ARBA" id="ARBA00022927"/>
    </source>
</evidence>
<feature type="domain" description="Trimeric autotransporter adhesin YadA-like stalk" evidence="15">
    <location>
        <begin position="650"/>
        <end position="678"/>
    </location>
</feature>
<comment type="subcellular location">
    <subcellularLocation>
        <location evidence="2">Cell outer membrane</location>
    </subcellularLocation>
    <subcellularLocation>
        <location evidence="1">Cell surface</location>
    </subcellularLocation>
</comment>
<feature type="domain" description="Trimeric autotransporter adhesin YadA-like head" evidence="14">
    <location>
        <begin position="586"/>
        <end position="609"/>
    </location>
</feature>
<feature type="domain" description="Trimeric autotransporter adhesin YadA-like stalk" evidence="15">
    <location>
        <begin position="896"/>
        <end position="932"/>
    </location>
</feature>
<feature type="compositionally biased region" description="Low complexity" evidence="12">
    <location>
        <begin position="2451"/>
        <end position="2470"/>
    </location>
</feature>
<evidence type="ECO:0000256" key="7">
    <source>
        <dbReference type="ARBA" id="ARBA00022729"/>
    </source>
</evidence>
<feature type="domain" description="Trimeric autotransporter adhesin YadA-like stalk" evidence="15">
    <location>
        <begin position="2212"/>
        <end position="2253"/>
    </location>
</feature>
<dbReference type="GO" id="GO:0015031">
    <property type="term" value="P:protein transport"/>
    <property type="evidence" value="ECO:0007669"/>
    <property type="project" value="UniProtKB-KW"/>
</dbReference>
<evidence type="ECO:0000256" key="2">
    <source>
        <dbReference type="ARBA" id="ARBA00004442"/>
    </source>
</evidence>
<feature type="domain" description="Trimeric autotransporter adhesin YadA-like head" evidence="14">
    <location>
        <begin position="530"/>
        <end position="553"/>
    </location>
</feature>
<dbReference type="Pfam" id="PF05662">
    <property type="entry name" value="YadA_stalk"/>
    <property type="match status" value="6"/>
</dbReference>